<feature type="signal peptide" evidence="1">
    <location>
        <begin position="1"/>
        <end position="19"/>
    </location>
</feature>
<dbReference type="Proteomes" id="UP000194450">
    <property type="component" value="Unassembled WGS sequence"/>
</dbReference>
<protein>
    <submittedName>
        <fullName evidence="2">Phospholipid transport system substrate-binding protein</fullName>
    </submittedName>
</protein>
<name>A0A1Y6EHB7_9GAMM</name>
<dbReference type="Gene3D" id="3.10.450.710">
    <property type="entry name" value="Tgt2/MlaC"/>
    <property type="match status" value="1"/>
</dbReference>
<accession>A0A1Y6EHB7</accession>
<reference evidence="3" key="1">
    <citation type="submission" date="2017-04" db="EMBL/GenBank/DDBJ databases">
        <authorList>
            <person name="Varghese N."/>
            <person name="Submissions S."/>
        </authorList>
    </citation>
    <scope>NUCLEOTIDE SEQUENCE [LARGE SCALE GENOMIC DNA]</scope>
</reference>
<feature type="chain" id="PRO_5012780185" evidence="1">
    <location>
        <begin position="20"/>
        <end position="223"/>
    </location>
</feature>
<dbReference type="Pfam" id="PF05494">
    <property type="entry name" value="MlaC"/>
    <property type="match status" value="1"/>
</dbReference>
<dbReference type="InterPro" id="IPR042245">
    <property type="entry name" value="Tgt2/MlaC_sf"/>
</dbReference>
<gene>
    <name evidence="2" type="ORF">SAMN06297229_0433</name>
</gene>
<evidence type="ECO:0000313" key="3">
    <source>
        <dbReference type="Proteomes" id="UP000194450"/>
    </source>
</evidence>
<dbReference type="RefSeq" id="WP_086433612.1">
    <property type="nucleotide sequence ID" value="NZ_FXWH01000001.1"/>
</dbReference>
<dbReference type="PIRSF" id="PIRSF004649">
    <property type="entry name" value="MlaC"/>
    <property type="match status" value="1"/>
</dbReference>
<dbReference type="PANTHER" id="PTHR36573:SF1">
    <property type="entry name" value="INTERMEMBRANE PHOSPHOLIPID TRANSPORT SYSTEM BINDING PROTEIN MLAC"/>
    <property type="match status" value="1"/>
</dbReference>
<proteinExistence type="predicted"/>
<dbReference type="PANTHER" id="PTHR36573">
    <property type="entry name" value="INTERMEMBRANE PHOSPHOLIPID TRANSPORT SYSTEM BINDING PROTEIN MLAC"/>
    <property type="match status" value="1"/>
</dbReference>
<dbReference type="EMBL" id="FXWH01000001">
    <property type="protein sequence ID" value="SMQ60551.1"/>
    <property type="molecule type" value="Genomic_DNA"/>
</dbReference>
<keyword evidence="1" id="KW-0732">Signal</keyword>
<dbReference type="OrthoDB" id="9787053at2"/>
<evidence type="ECO:0000313" key="2">
    <source>
        <dbReference type="EMBL" id="SMQ60551.1"/>
    </source>
</evidence>
<organism evidence="2 3">
    <name type="scientific">Pseudidiomarina planktonica</name>
    <dbReference type="NCBI Taxonomy" id="1323738"/>
    <lineage>
        <taxon>Bacteria</taxon>
        <taxon>Pseudomonadati</taxon>
        <taxon>Pseudomonadota</taxon>
        <taxon>Gammaproteobacteria</taxon>
        <taxon>Alteromonadales</taxon>
        <taxon>Idiomarinaceae</taxon>
        <taxon>Pseudidiomarina</taxon>
    </lineage>
</organism>
<evidence type="ECO:0000256" key="1">
    <source>
        <dbReference type="SAM" id="SignalP"/>
    </source>
</evidence>
<sequence>MKQLLALAVGVFMSISVSAEMIKSDDPHDLLQQVANKTFDRIGNERSKIDEDLDYLREIVRDEMMPYVDYQYAANKTLGRNYKDTTRDQRQEYHRVFREYLIATYARAFLQYDEEKHEVEFEPARGEADKKSATVVRTRVTEEGRPPIRMDFRMRFDKNEDVWKAYDLIVEGISLLDSKQAEIASVIRSRGIDGTIDLLREKANEEIKQGDDVEEVEQIGARQ</sequence>
<dbReference type="InterPro" id="IPR008869">
    <property type="entry name" value="MlaC/ttg2D"/>
</dbReference>
<keyword evidence="3" id="KW-1185">Reference proteome</keyword>
<dbReference type="AlphaFoldDB" id="A0A1Y6EHB7"/>